<dbReference type="OrthoDB" id="3907at2759"/>
<feature type="compositionally biased region" description="Low complexity" evidence="1">
    <location>
        <begin position="26"/>
        <end position="40"/>
    </location>
</feature>
<evidence type="ECO:0000256" key="1">
    <source>
        <dbReference type="SAM" id="MobiDB-lite"/>
    </source>
</evidence>
<keyword evidence="3" id="KW-1185">Reference proteome</keyword>
<dbReference type="InterPro" id="IPR011008">
    <property type="entry name" value="Dimeric_a/b-barrel"/>
</dbReference>
<dbReference type="EMBL" id="NBIV01000041">
    <property type="protein sequence ID" value="PXF46318.1"/>
    <property type="molecule type" value="Genomic_DNA"/>
</dbReference>
<reference evidence="2 3" key="1">
    <citation type="journal article" date="2018" name="Mol. Biol. Evol.">
        <title>Analysis of the draft genome of the red seaweed Gracilariopsis chorda provides insights into genome size evolution in Rhodophyta.</title>
        <authorList>
            <person name="Lee J."/>
            <person name="Yang E.C."/>
            <person name="Graf L."/>
            <person name="Yang J.H."/>
            <person name="Qiu H."/>
            <person name="Zel Zion U."/>
            <person name="Chan C.X."/>
            <person name="Stephens T.G."/>
            <person name="Weber A.P.M."/>
            <person name="Boo G.H."/>
            <person name="Boo S.M."/>
            <person name="Kim K.M."/>
            <person name="Shin Y."/>
            <person name="Jung M."/>
            <person name="Lee S.J."/>
            <person name="Yim H.S."/>
            <person name="Lee J.H."/>
            <person name="Bhattacharya D."/>
            <person name="Yoon H.S."/>
        </authorList>
    </citation>
    <scope>NUCLEOTIDE SEQUENCE [LARGE SCALE GENOMIC DNA]</scope>
    <source>
        <strain evidence="2 3">SKKU-2015</strain>
        <tissue evidence="2">Whole body</tissue>
    </source>
</reference>
<evidence type="ECO:0000313" key="2">
    <source>
        <dbReference type="EMBL" id="PXF46318.1"/>
    </source>
</evidence>
<dbReference type="Proteomes" id="UP000247409">
    <property type="component" value="Unassembled WGS sequence"/>
</dbReference>
<proteinExistence type="predicted"/>
<gene>
    <name evidence="2" type="ORF">BWQ96_03974</name>
</gene>
<feature type="compositionally biased region" description="Polar residues" evidence="1">
    <location>
        <begin position="13"/>
        <end position="24"/>
    </location>
</feature>
<sequence>MAFITTTPLLHRQSTPNTLTSCSRKSPFATAATPSPASTPNVQRQSTTKPHKKAAAHVIDFAIATRVEAHHWIAVNSPGARLFEHAAVAQADAARQVDARTHSGALHRWVLRETEDPAHIFLNPELPNHEARYVVMEAFSRDEPSFENQLVMRRWLSAVERVGPLVDAVDIQTLHYENVFTSKVHNVQFDPHHNIVVMESINVDTAKEKAMERVVEALERSAEKSVSAGECLEFCVLHAPNEHAFFKTIEIYKDVEALMSHMNATDVVTSEEIKPYLIQGNRKRQTFKPIIFT</sequence>
<comment type="caution">
    <text evidence="2">The sequence shown here is derived from an EMBL/GenBank/DDBJ whole genome shotgun (WGS) entry which is preliminary data.</text>
</comment>
<organism evidence="2 3">
    <name type="scientific">Gracilariopsis chorda</name>
    <dbReference type="NCBI Taxonomy" id="448386"/>
    <lineage>
        <taxon>Eukaryota</taxon>
        <taxon>Rhodophyta</taxon>
        <taxon>Florideophyceae</taxon>
        <taxon>Rhodymeniophycidae</taxon>
        <taxon>Gracilariales</taxon>
        <taxon>Gracilariaceae</taxon>
        <taxon>Gracilariopsis</taxon>
    </lineage>
</organism>
<evidence type="ECO:0008006" key="4">
    <source>
        <dbReference type="Google" id="ProtNLM"/>
    </source>
</evidence>
<feature type="region of interest" description="Disordered" evidence="1">
    <location>
        <begin position="13"/>
        <end position="50"/>
    </location>
</feature>
<evidence type="ECO:0000313" key="3">
    <source>
        <dbReference type="Proteomes" id="UP000247409"/>
    </source>
</evidence>
<name>A0A2V3IVZ7_9FLOR</name>
<dbReference type="Gene3D" id="3.30.70.100">
    <property type="match status" value="1"/>
</dbReference>
<accession>A0A2V3IVZ7</accession>
<dbReference type="SUPFAM" id="SSF54909">
    <property type="entry name" value="Dimeric alpha+beta barrel"/>
    <property type="match status" value="1"/>
</dbReference>
<dbReference type="AlphaFoldDB" id="A0A2V3IVZ7"/>
<protein>
    <recommendedName>
        <fullName evidence="4">ABM domain-containing protein</fullName>
    </recommendedName>
</protein>